<evidence type="ECO:0000313" key="2">
    <source>
        <dbReference type="Proteomes" id="UP000599578"/>
    </source>
</evidence>
<accession>A0A917ZK60</accession>
<dbReference type="EMBL" id="BMLT01000008">
    <property type="protein sequence ID" value="GGO85214.1"/>
    <property type="molecule type" value="Genomic_DNA"/>
</dbReference>
<proteinExistence type="predicted"/>
<dbReference type="AlphaFoldDB" id="A0A917ZK60"/>
<dbReference type="Proteomes" id="UP000599578">
    <property type="component" value="Unassembled WGS sequence"/>
</dbReference>
<name>A0A917ZK60_9GAMM</name>
<reference evidence="1 2" key="1">
    <citation type="journal article" date="2014" name="Int. J. Syst. Evol. Microbiol.">
        <title>Complete genome sequence of Corynebacterium casei LMG S-19264T (=DSM 44701T), isolated from a smear-ripened cheese.</title>
        <authorList>
            <consortium name="US DOE Joint Genome Institute (JGI-PGF)"/>
            <person name="Walter F."/>
            <person name="Albersmeier A."/>
            <person name="Kalinowski J."/>
            <person name="Ruckert C."/>
        </authorList>
    </citation>
    <scope>NUCLEOTIDE SEQUENCE [LARGE SCALE GENOMIC DNA]</scope>
    <source>
        <strain evidence="1 2">CGMCC 1.7286</strain>
    </source>
</reference>
<dbReference type="RefSeq" id="WP_188861717.1">
    <property type="nucleotide sequence ID" value="NZ_BMLT01000008.1"/>
</dbReference>
<sequence>MRLVRAESPAGRADFMGYCNQRKVTKDELFEIIEQGLKERRLASKVAA</sequence>
<protein>
    <submittedName>
        <fullName evidence="1">Uncharacterized protein</fullName>
    </submittedName>
</protein>
<comment type="caution">
    <text evidence="1">The sequence shown here is derived from an EMBL/GenBank/DDBJ whole genome shotgun (WGS) entry which is preliminary data.</text>
</comment>
<gene>
    <name evidence="1" type="ORF">GCM10011348_33250</name>
</gene>
<keyword evidence="2" id="KW-1185">Reference proteome</keyword>
<evidence type="ECO:0000313" key="1">
    <source>
        <dbReference type="EMBL" id="GGO85214.1"/>
    </source>
</evidence>
<organism evidence="1 2">
    <name type="scientific">Marinobacterium nitratireducens</name>
    <dbReference type="NCBI Taxonomy" id="518897"/>
    <lineage>
        <taxon>Bacteria</taxon>
        <taxon>Pseudomonadati</taxon>
        <taxon>Pseudomonadota</taxon>
        <taxon>Gammaproteobacteria</taxon>
        <taxon>Oceanospirillales</taxon>
        <taxon>Oceanospirillaceae</taxon>
        <taxon>Marinobacterium</taxon>
    </lineage>
</organism>